<dbReference type="RefSeq" id="WP_173809436.1">
    <property type="nucleotide sequence ID" value="NZ_JABSNP010000005.1"/>
</dbReference>
<dbReference type="Gene3D" id="1.25.40.10">
    <property type="entry name" value="Tetratricopeptide repeat domain"/>
    <property type="match status" value="2"/>
</dbReference>
<dbReference type="InterPro" id="IPR013105">
    <property type="entry name" value="TPR_2"/>
</dbReference>
<dbReference type="InterPro" id="IPR050498">
    <property type="entry name" value="Ycf3"/>
</dbReference>
<keyword evidence="5" id="KW-1185">Reference proteome</keyword>
<evidence type="ECO:0000313" key="4">
    <source>
        <dbReference type="EMBL" id="NRT18697.1"/>
    </source>
</evidence>
<dbReference type="SMART" id="SM00028">
    <property type="entry name" value="TPR"/>
    <property type="match status" value="4"/>
</dbReference>
<dbReference type="SUPFAM" id="SSF48452">
    <property type="entry name" value="TPR-like"/>
    <property type="match status" value="1"/>
</dbReference>
<dbReference type="PROSITE" id="PS50005">
    <property type="entry name" value="TPR"/>
    <property type="match status" value="1"/>
</dbReference>
<keyword evidence="1" id="KW-0677">Repeat</keyword>
<sequence length="278" mass="31573">MDDHLQNVKGDLLCLNHRFLILLMIRLRCCVLLFVAGSCSHKPVAQLVEEGEEATGKKAIRLYTQALANEPTNVRALWRRGDEYAKTDQPEKALADFTQAIALEPTYNAGYLFGDRGEVLEATNHLPEAIRDYTTALAVCRRTLSPSLPSTPMENFYFYRGRARLKAGDTTAARVDTDSAIYYYPKFPRAHFQRARLAVIRREYDQALADYEVGNLGPNSMEFPDYADDFFYLGLLKFNRQDTSYCTCWAAAARYNQQQAKAYLAKYCNAGGRKGQKR</sequence>
<organism evidence="4 5">
    <name type="scientific">Hymenobacter caeli</name>
    <dbReference type="NCBI Taxonomy" id="2735894"/>
    <lineage>
        <taxon>Bacteria</taxon>
        <taxon>Pseudomonadati</taxon>
        <taxon>Bacteroidota</taxon>
        <taxon>Cytophagia</taxon>
        <taxon>Cytophagales</taxon>
        <taxon>Hymenobacteraceae</taxon>
        <taxon>Hymenobacter</taxon>
    </lineage>
</organism>
<dbReference type="Proteomes" id="UP000779507">
    <property type="component" value="Unassembled WGS sequence"/>
</dbReference>
<evidence type="ECO:0000256" key="3">
    <source>
        <dbReference type="PROSITE-ProRule" id="PRU00339"/>
    </source>
</evidence>
<evidence type="ECO:0000313" key="5">
    <source>
        <dbReference type="Proteomes" id="UP000779507"/>
    </source>
</evidence>
<dbReference type="EMBL" id="JABSNP010000005">
    <property type="protein sequence ID" value="NRT18697.1"/>
    <property type="molecule type" value="Genomic_DNA"/>
</dbReference>
<keyword evidence="2 3" id="KW-0802">TPR repeat</keyword>
<dbReference type="Pfam" id="PF07719">
    <property type="entry name" value="TPR_2"/>
    <property type="match status" value="1"/>
</dbReference>
<protein>
    <submittedName>
        <fullName evidence="4">Tetratricopeptide (TPR) repeat protein</fullName>
    </submittedName>
</protein>
<dbReference type="InterPro" id="IPR011990">
    <property type="entry name" value="TPR-like_helical_dom_sf"/>
</dbReference>
<dbReference type="PANTHER" id="PTHR44858">
    <property type="entry name" value="TETRATRICOPEPTIDE REPEAT PROTEIN 6"/>
    <property type="match status" value="1"/>
</dbReference>
<reference evidence="4 5" key="1">
    <citation type="submission" date="2020-05" db="EMBL/GenBank/DDBJ databases">
        <title>Genomic Encyclopedia of Type Strains, Phase IV (KMG-V): Genome sequencing to study the core and pangenomes of soil and plant-associated prokaryotes.</title>
        <authorList>
            <person name="Whitman W."/>
        </authorList>
    </citation>
    <scope>NUCLEOTIDE SEQUENCE [LARGE SCALE GENOMIC DNA]</scope>
    <source>
        <strain evidence="4 5">9A</strain>
    </source>
</reference>
<comment type="caution">
    <text evidence="4">The sequence shown here is derived from an EMBL/GenBank/DDBJ whole genome shotgun (WGS) entry which is preliminary data.</text>
</comment>
<feature type="repeat" description="TPR" evidence="3">
    <location>
        <begin position="74"/>
        <end position="107"/>
    </location>
</feature>
<proteinExistence type="predicted"/>
<name>A0ABX2FP10_9BACT</name>
<evidence type="ECO:0000256" key="2">
    <source>
        <dbReference type="ARBA" id="ARBA00022803"/>
    </source>
</evidence>
<dbReference type="PANTHER" id="PTHR44858:SF18">
    <property type="entry name" value="TETRATRICOPEPTIDE REPEAT (TPR) PROTEIN"/>
    <property type="match status" value="1"/>
</dbReference>
<accession>A0ABX2FP10</accession>
<dbReference type="InterPro" id="IPR019734">
    <property type="entry name" value="TPR_rpt"/>
</dbReference>
<evidence type="ECO:0000256" key="1">
    <source>
        <dbReference type="ARBA" id="ARBA00022737"/>
    </source>
</evidence>
<gene>
    <name evidence="4" type="ORF">HNP98_001518</name>
</gene>